<dbReference type="EMBL" id="JAQOWY010000223">
    <property type="protein sequence ID" value="KAK1846798.1"/>
    <property type="molecule type" value="Genomic_DNA"/>
</dbReference>
<keyword evidence="3" id="KW-1185">Reference proteome</keyword>
<comment type="caution">
    <text evidence="2">The sequence shown here is derived from an EMBL/GenBank/DDBJ whole genome shotgun (WGS) entry which is preliminary data.</text>
</comment>
<dbReference type="AlphaFoldDB" id="A0AAD9EFU5"/>
<proteinExistence type="predicted"/>
<accession>A0AAD9EFU5</accession>
<dbReference type="Proteomes" id="UP001243330">
    <property type="component" value="Unassembled WGS sequence"/>
</dbReference>
<sequence>MERCRMFLSHSGGADDAIPAPSCQIRSEGSNNPPTTLQRPSSKPEEDPDPLVMLQLRRNIPLGAGRCWTCRGTLWAGNHPPGRQAKSRLLRPEGSFTAQSLAASSLNVLP</sequence>
<gene>
    <name evidence="2" type="ORF">CCHR01_10546</name>
</gene>
<evidence type="ECO:0000313" key="2">
    <source>
        <dbReference type="EMBL" id="KAK1846798.1"/>
    </source>
</evidence>
<feature type="region of interest" description="Disordered" evidence="1">
    <location>
        <begin position="1"/>
        <end position="49"/>
    </location>
</feature>
<evidence type="ECO:0000313" key="3">
    <source>
        <dbReference type="Proteomes" id="UP001243330"/>
    </source>
</evidence>
<name>A0AAD9EFU5_9PEZI</name>
<feature type="compositionally biased region" description="Polar residues" evidence="1">
    <location>
        <begin position="24"/>
        <end position="41"/>
    </location>
</feature>
<organism evidence="2 3">
    <name type="scientific">Colletotrichum chrysophilum</name>
    <dbReference type="NCBI Taxonomy" id="1836956"/>
    <lineage>
        <taxon>Eukaryota</taxon>
        <taxon>Fungi</taxon>
        <taxon>Dikarya</taxon>
        <taxon>Ascomycota</taxon>
        <taxon>Pezizomycotina</taxon>
        <taxon>Sordariomycetes</taxon>
        <taxon>Hypocreomycetidae</taxon>
        <taxon>Glomerellales</taxon>
        <taxon>Glomerellaceae</taxon>
        <taxon>Colletotrichum</taxon>
        <taxon>Colletotrichum gloeosporioides species complex</taxon>
    </lineage>
</organism>
<protein>
    <submittedName>
        <fullName evidence="2">Uncharacterized protein</fullName>
    </submittedName>
</protein>
<reference evidence="2" key="1">
    <citation type="submission" date="2023-01" db="EMBL/GenBank/DDBJ databases">
        <title>Colletotrichum chrysophilum M932 genome sequence.</title>
        <authorList>
            <person name="Baroncelli R."/>
        </authorList>
    </citation>
    <scope>NUCLEOTIDE SEQUENCE</scope>
    <source>
        <strain evidence="2">M932</strain>
    </source>
</reference>
<evidence type="ECO:0000256" key="1">
    <source>
        <dbReference type="SAM" id="MobiDB-lite"/>
    </source>
</evidence>